<evidence type="ECO:0000256" key="1">
    <source>
        <dbReference type="ARBA" id="ARBA00004370"/>
    </source>
</evidence>
<evidence type="ECO:0000256" key="4">
    <source>
        <dbReference type="ARBA" id="ARBA00023136"/>
    </source>
</evidence>
<dbReference type="PRINTS" id="PR00237">
    <property type="entry name" value="GPCRRHODOPSN"/>
</dbReference>
<reference evidence="8" key="1">
    <citation type="journal article" date="2023" name="Mol. Biol. Evol.">
        <title>Third-Generation Sequencing Reveals the Adaptive Role of the Epigenome in Three Deep-Sea Polychaetes.</title>
        <authorList>
            <person name="Perez M."/>
            <person name="Aroh O."/>
            <person name="Sun Y."/>
            <person name="Lan Y."/>
            <person name="Juniper S.K."/>
            <person name="Young C.R."/>
            <person name="Angers B."/>
            <person name="Qian P.Y."/>
        </authorList>
    </citation>
    <scope>NUCLEOTIDE SEQUENCE</scope>
    <source>
        <strain evidence="8">R07B-5</strain>
    </source>
</reference>
<dbReference type="EMBL" id="JAODUO010000247">
    <property type="protein sequence ID" value="KAK2184988.1"/>
    <property type="molecule type" value="Genomic_DNA"/>
</dbReference>
<evidence type="ECO:0000256" key="3">
    <source>
        <dbReference type="ARBA" id="ARBA00022989"/>
    </source>
</evidence>
<dbReference type="InterPro" id="IPR017452">
    <property type="entry name" value="GPCR_Rhodpsn_7TM"/>
</dbReference>
<dbReference type="PROSITE" id="PS50262">
    <property type="entry name" value="G_PROTEIN_RECEP_F1_2"/>
    <property type="match status" value="1"/>
</dbReference>
<keyword evidence="4 6" id="KW-0472">Membrane</keyword>
<feature type="region of interest" description="Disordered" evidence="5">
    <location>
        <begin position="405"/>
        <end position="435"/>
    </location>
</feature>
<dbReference type="Proteomes" id="UP001209878">
    <property type="component" value="Unassembled WGS sequence"/>
</dbReference>
<feature type="transmembrane region" description="Helical" evidence="6">
    <location>
        <begin position="181"/>
        <end position="198"/>
    </location>
</feature>
<keyword evidence="3 6" id="KW-1133">Transmembrane helix</keyword>
<protein>
    <recommendedName>
        <fullName evidence="7">G-protein coupled receptors family 1 profile domain-containing protein</fullName>
    </recommendedName>
</protein>
<feature type="transmembrane region" description="Helical" evidence="6">
    <location>
        <begin position="239"/>
        <end position="264"/>
    </location>
</feature>
<dbReference type="SUPFAM" id="SSF81321">
    <property type="entry name" value="Family A G protein-coupled receptor-like"/>
    <property type="match status" value="1"/>
</dbReference>
<feature type="transmembrane region" description="Helical" evidence="6">
    <location>
        <begin position="94"/>
        <end position="114"/>
    </location>
</feature>
<comment type="subcellular location">
    <subcellularLocation>
        <location evidence="1">Membrane</location>
    </subcellularLocation>
</comment>
<dbReference type="GO" id="GO:0004930">
    <property type="term" value="F:G protein-coupled receptor activity"/>
    <property type="evidence" value="ECO:0007669"/>
    <property type="project" value="InterPro"/>
</dbReference>
<proteinExistence type="predicted"/>
<evidence type="ECO:0000313" key="8">
    <source>
        <dbReference type="EMBL" id="KAK2184988.1"/>
    </source>
</evidence>
<feature type="transmembrane region" description="Helical" evidence="6">
    <location>
        <begin position="329"/>
        <end position="348"/>
    </location>
</feature>
<evidence type="ECO:0000256" key="5">
    <source>
        <dbReference type="SAM" id="MobiDB-lite"/>
    </source>
</evidence>
<feature type="transmembrane region" description="Helical" evidence="6">
    <location>
        <begin position="134"/>
        <end position="160"/>
    </location>
</feature>
<accession>A0AAD9NYQ7</accession>
<evidence type="ECO:0000256" key="6">
    <source>
        <dbReference type="SAM" id="Phobius"/>
    </source>
</evidence>
<feature type="transmembrane region" description="Helical" evidence="6">
    <location>
        <begin position="55"/>
        <end position="82"/>
    </location>
</feature>
<evidence type="ECO:0000256" key="2">
    <source>
        <dbReference type="ARBA" id="ARBA00022692"/>
    </source>
</evidence>
<feature type="region of interest" description="Disordered" evidence="5">
    <location>
        <begin position="480"/>
        <end position="508"/>
    </location>
</feature>
<feature type="domain" description="G-protein coupled receptors family 1 profile" evidence="7">
    <location>
        <begin position="74"/>
        <end position="345"/>
    </location>
</feature>
<keyword evidence="2 6" id="KW-0812">Transmembrane</keyword>
<feature type="transmembrane region" description="Helical" evidence="6">
    <location>
        <begin position="285"/>
        <end position="309"/>
    </location>
</feature>
<dbReference type="InterPro" id="IPR052954">
    <property type="entry name" value="GPCR-Ligand_Int"/>
</dbReference>
<feature type="compositionally biased region" description="Polar residues" evidence="5">
    <location>
        <begin position="405"/>
        <end position="430"/>
    </location>
</feature>
<evidence type="ECO:0000313" key="9">
    <source>
        <dbReference type="Proteomes" id="UP001209878"/>
    </source>
</evidence>
<organism evidence="8 9">
    <name type="scientific">Ridgeia piscesae</name>
    <name type="common">Tubeworm</name>
    <dbReference type="NCBI Taxonomy" id="27915"/>
    <lineage>
        <taxon>Eukaryota</taxon>
        <taxon>Metazoa</taxon>
        <taxon>Spiralia</taxon>
        <taxon>Lophotrochozoa</taxon>
        <taxon>Annelida</taxon>
        <taxon>Polychaeta</taxon>
        <taxon>Sedentaria</taxon>
        <taxon>Canalipalpata</taxon>
        <taxon>Sabellida</taxon>
        <taxon>Siboglinidae</taxon>
        <taxon>Ridgeia</taxon>
    </lineage>
</organism>
<evidence type="ECO:0000259" key="7">
    <source>
        <dbReference type="PROSITE" id="PS50262"/>
    </source>
</evidence>
<name>A0AAD9NYQ7_RIDPI</name>
<dbReference type="Pfam" id="PF00001">
    <property type="entry name" value="7tm_1"/>
    <property type="match status" value="1"/>
</dbReference>
<dbReference type="PANTHER" id="PTHR46641:SF2">
    <property type="entry name" value="FMRFAMIDE RECEPTOR"/>
    <property type="match status" value="1"/>
</dbReference>
<dbReference type="GO" id="GO:0016020">
    <property type="term" value="C:membrane"/>
    <property type="evidence" value="ECO:0007669"/>
    <property type="project" value="UniProtKB-SubCell"/>
</dbReference>
<dbReference type="InterPro" id="IPR000276">
    <property type="entry name" value="GPCR_Rhodpsn"/>
</dbReference>
<sequence length="508" mass="57398">MDSPVSEYVNYSHDMISYNRSDAGVDELDIESIMADYYNNLSGSDRSSQHTRNLITYYLMGIGAMTVCVLGLLGNILSLIILTQKTMRSSTYSYLSSIAVCDSLVLIFTMVLLMKDLDYPVKDQQKWPWDRGLYPYLFPFVHPLAFTFQVTSIWLTLAFTIDRYIMICHPFHAEPFCNIGVARKVVFTIYIIGMLFNIPKFFEYETVIIPIPMRNETRLGCDLTSFGRDHVFRKLYHSWFYITFVCGIPFIFLAVLNVCLIHAVRLSRRRGKEINAMERKRNDTTIMLIGVVVIFFFCQTPALVSRVIWAFEKDTKVFKRLSLYTLNETGNFLIVLNSAINFVPYYFFGRRFRRQFWGIFCQCVIRSRDNLSHGYSLTILDTQRTSIGSMQVIKLNGITASHPSISSASRCRGNSSTSGTTCERSGSTPRAGSDLSVPVGQFLDVKARSSITDSTEVMNDTNGSERASLVKGGLAEVNGNCRKVSGGSSVPSSQEKPYELPGESANLL</sequence>
<keyword evidence="9" id="KW-1185">Reference proteome</keyword>
<dbReference type="AlphaFoldDB" id="A0AAD9NYQ7"/>
<dbReference type="PANTHER" id="PTHR46641">
    <property type="entry name" value="FMRFAMIDE RECEPTOR-RELATED"/>
    <property type="match status" value="1"/>
</dbReference>
<comment type="caution">
    <text evidence="8">The sequence shown here is derived from an EMBL/GenBank/DDBJ whole genome shotgun (WGS) entry which is preliminary data.</text>
</comment>
<dbReference type="Gene3D" id="1.20.1070.10">
    <property type="entry name" value="Rhodopsin 7-helix transmembrane proteins"/>
    <property type="match status" value="1"/>
</dbReference>
<dbReference type="CDD" id="cd14978">
    <property type="entry name" value="7tmA_FMRFamide_R-like"/>
    <property type="match status" value="1"/>
</dbReference>
<gene>
    <name evidence="8" type="ORF">NP493_248g01024</name>
</gene>
<feature type="compositionally biased region" description="Polar residues" evidence="5">
    <location>
        <begin position="486"/>
        <end position="495"/>
    </location>
</feature>